<dbReference type="InterPro" id="IPR015824">
    <property type="entry name" value="Phosphoglycerate_kinase_N"/>
</dbReference>
<evidence type="ECO:0000256" key="11">
    <source>
        <dbReference type="ARBA" id="ARBA00022840"/>
    </source>
</evidence>
<name>A0A175RMM3_9HYPH</name>
<feature type="binding site" evidence="13">
    <location>
        <position position="152"/>
    </location>
    <ligand>
        <name>substrate</name>
    </ligand>
</feature>
<dbReference type="CDD" id="cd00318">
    <property type="entry name" value="Phosphoglycerate_kinase"/>
    <property type="match status" value="1"/>
</dbReference>
<feature type="binding site" evidence="13 15">
    <location>
        <begin position="354"/>
        <end position="357"/>
    </location>
    <ligand>
        <name>ATP</name>
        <dbReference type="ChEBI" id="CHEBI:30616"/>
    </ligand>
</feature>
<dbReference type="PROSITE" id="PS00111">
    <property type="entry name" value="PGLYCERATE_KINASE"/>
    <property type="match status" value="1"/>
</dbReference>
<evidence type="ECO:0000256" key="3">
    <source>
        <dbReference type="ARBA" id="ARBA00008982"/>
    </source>
</evidence>
<dbReference type="Proteomes" id="UP000078529">
    <property type="component" value="Unassembled WGS sequence"/>
</dbReference>
<dbReference type="GO" id="GO:0005524">
    <property type="term" value="F:ATP binding"/>
    <property type="evidence" value="ECO:0007669"/>
    <property type="project" value="UniProtKB-KW"/>
</dbReference>
<comment type="pathway">
    <text evidence="2 13">Carbohydrate degradation; glycolysis; pyruvate from D-glyceraldehyde 3-phosphate: step 2/5.</text>
</comment>
<evidence type="ECO:0000256" key="6">
    <source>
        <dbReference type="ARBA" id="ARBA00016471"/>
    </source>
</evidence>
<feature type="binding site" evidence="14">
    <location>
        <position position="37"/>
    </location>
    <ligand>
        <name>(2R)-3-phosphoglycerate</name>
        <dbReference type="ChEBI" id="CHEBI:58272"/>
    </ligand>
</feature>
<feature type="binding site" evidence="14">
    <location>
        <position position="119"/>
    </location>
    <ligand>
        <name>(2R)-3-phosphoglycerate</name>
        <dbReference type="ChEBI" id="CHEBI:58272"/>
    </ligand>
</feature>
<feature type="binding site" evidence="13 14">
    <location>
        <begin position="60"/>
        <end position="63"/>
    </location>
    <ligand>
        <name>substrate</name>
    </ligand>
</feature>
<evidence type="ECO:0000256" key="7">
    <source>
        <dbReference type="ARBA" id="ARBA00022490"/>
    </source>
</evidence>
<keyword evidence="12 13" id="KW-0324">Glycolysis</keyword>
<comment type="subunit">
    <text evidence="4 13">Monomer.</text>
</comment>
<comment type="catalytic activity">
    <reaction evidence="1 13 16">
        <text>(2R)-3-phosphoglycerate + ATP = (2R)-3-phospho-glyceroyl phosphate + ADP</text>
        <dbReference type="Rhea" id="RHEA:14801"/>
        <dbReference type="ChEBI" id="CHEBI:30616"/>
        <dbReference type="ChEBI" id="CHEBI:57604"/>
        <dbReference type="ChEBI" id="CHEBI:58272"/>
        <dbReference type="ChEBI" id="CHEBI:456216"/>
        <dbReference type="EC" id="2.7.2.3"/>
    </reaction>
</comment>
<evidence type="ECO:0000256" key="1">
    <source>
        <dbReference type="ARBA" id="ARBA00000642"/>
    </source>
</evidence>
<evidence type="ECO:0000256" key="10">
    <source>
        <dbReference type="ARBA" id="ARBA00022777"/>
    </source>
</evidence>
<evidence type="ECO:0000256" key="2">
    <source>
        <dbReference type="ARBA" id="ARBA00004838"/>
    </source>
</evidence>
<dbReference type="HAMAP" id="MF_00145">
    <property type="entry name" value="Phosphoglyc_kinase"/>
    <property type="match status" value="1"/>
</dbReference>
<dbReference type="AlphaFoldDB" id="A0A175RMM3"/>
<dbReference type="InterPro" id="IPR036043">
    <property type="entry name" value="Phosphoglycerate_kinase_sf"/>
</dbReference>
<keyword evidence="8 13" id="KW-0808">Transferase</keyword>
<dbReference type="GO" id="GO:0043531">
    <property type="term" value="F:ADP binding"/>
    <property type="evidence" value="ECO:0007669"/>
    <property type="project" value="TreeGrafter"/>
</dbReference>
<feature type="binding site" evidence="13 15">
    <location>
        <position position="202"/>
    </location>
    <ligand>
        <name>ATP</name>
        <dbReference type="ChEBI" id="CHEBI:30616"/>
    </ligand>
</feature>
<evidence type="ECO:0000256" key="12">
    <source>
        <dbReference type="ARBA" id="ARBA00023152"/>
    </source>
</evidence>
<dbReference type="PIRSF" id="PIRSF000724">
    <property type="entry name" value="Pgk"/>
    <property type="match status" value="1"/>
</dbReference>
<protein>
    <recommendedName>
        <fullName evidence="6 13">Phosphoglycerate kinase</fullName>
        <ecNumber evidence="5 13">2.7.2.3</ecNumber>
    </recommendedName>
</protein>
<dbReference type="PANTHER" id="PTHR11406:SF23">
    <property type="entry name" value="PHOSPHOGLYCERATE KINASE 1, CHLOROPLASTIC-RELATED"/>
    <property type="match status" value="1"/>
</dbReference>
<reference evidence="17 18" key="1">
    <citation type="journal article" date="2016" name="Front. Microbiol.">
        <title>Genomic Resource of Rice Seed Associated Bacteria.</title>
        <authorList>
            <person name="Midha S."/>
            <person name="Bansal K."/>
            <person name="Sharma S."/>
            <person name="Kumar N."/>
            <person name="Patil P.P."/>
            <person name="Chaudhry V."/>
            <person name="Patil P.B."/>
        </authorList>
    </citation>
    <scope>NUCLEOTIDE SEQUENCE [LARGE SCALE GENOMIC DNA]</scope>
    <source>
        <strain evidence="17 18">NS365</strain>
    </source>
</reference>
<evidence type="ECO:0000313" key="17">
    <source>
        <dbReference type="EMBL" id="KTR05065.1"/>
    </source>
</evidence>
<keyword evidence="10 13" id="KW-0418">Kinase</keyword>
<sequence>MTLFKTLDTADLQGKRVLVRVDLNVPMKDGKVSDATRIDRILPTIREISDKGGRVLLLAHFGRPKGKVDPEQSLGPIAPVLAEKLGRPVGFAEDCVGPVADGIVANMQDGDVLLLENTRFHAGEEKNDEAFVSQLASLGDVYVNDAFSAAHRAHASTEGLAHHLPSYCGRTMQAELEALEKGLGNPEKPVIAIVGGAKVSTKIDLLQNLVAKVDCLVIGGGMANTFLAAQGIDVGKSLCEHDLADTARQILEKAKAANCTILLPTDAVVAREFKANAANETVSVSAVPSDAMILDVGPASVEAISAWIDKSKTLVWNGPLGAFEIEPFDRATMAAARHAADRTAAGQLVSVAGGGDTVAALNQAGVAERFTYVSTAGGAFLEWMEGKALPGVEALKA</sequence>
<feature type="binding site" evidence="14">
    <location>
        <position position="152"/>
    </location>
    <ligand>
        <name>(2R)-3-phosphoglycerate</name>
        <dbReference type="ChEBI" id="CHEBI:58272"/>
    </ligand>
</feature>
<keyword evidence="7 13" id="KW-0963">Cytoplasm</keyword>
<keyword evidence="18" id="KW-1185">Reference proteome</keyword>
<gene>
    <name evidence="13 17" type="primary">pgk</name>
    <name evidence="17" type="ORF">NS365_13725</name>
</gene>
<comment type="subcellular location">
    <subcellularLocation>
        <location evidence="13">Cytoplasm</location>
    </subcellularLocation>
</comment>
<dbReference type="SUPFAM" id="SSF53748">
    <property type="entry name" value="Phosphoglycerate kinase"/>
    <property type="match status" value="1"/>
</dbReference>
<evidence type="ECO:0000256" key="5">
    <source>
        <dbReference type="ARBA" id="ARBA00013061"/>
    </source>
</evidence>
<dbReference type="EC" id="2.7.2.3" evidence="5 13"/>
<organism evidence="17 18">
    <name type="scientific">Aureimonas ureilytica</name>
    <dbReference type="NCBI Taxonomy" id="401562"/>
    <lineage>
        <taxon>Bacteria</taxon>
        <taxon>Pseudomonadati</taxon>
        <taxon>Pseudomonadota</taxon>
        <taxon>Alphaproteobacteria</taxon>
        <taxon>Hyphomicrobiales</taxon>
        <taxon>Aurantimonadaceae</taxon>
        <taxon>Aureimonas</taxon>
    </lineage>
</organism>
<dbReference type="GO" id="GO:0006096">
    <property type="term" value="P:glycolytic process"/>
    <property type="evidence" value="ECO:0007669"/>
    <property type="project" value="UniProtKB-UniRule"/>
</dbReference>
<dbReference type="InterPro" id="IPR001576">
    <property type="entry name" value="Phosphoglycerate_kinase"/>
</dbReference>
<evidence type="ECO:0000256" key="8">
    <source>
        <dbReference type="ARBA" id="ARBA00022679"/>
    </source>
</evidence>
<proteinExistence type="inferred from homology"/>
<dbReference type="InterPro" id="IPR015911">
    <property type="entry name" value="Phosphoglycerate_kinase_CS"/>
</dbReference>
<dbReference type="PATRIC" id="fig|401562.4.peg.2530"/>
<evidence type="ECO:0000256" key="14">
    <source>
        <dbReference type="PIRSR" id="PIRSR000724-1"/>
    </source>
</evidence>
<evidence type="ECO:0000256" key="9">
    <source>
        <dbReference type="ARBA" id="ARBA00022741"/>
    </source>
</evidence>
<dbReference type="GO" id="GO:0004618">
    <property type="term" value="F:phosphoglycerate kinase activity"/>
    <property type="evidence" value="ECO:0007669"/>
    <property type="project" value="UniProtKB-UniRule"/>
</dbReference>
<feature type="binding site" evidence="13">
    <location>
        <position position="37"/>
    </location>
    <ligand>
        <name>substrate</name>
    </ligand>
</feature>
<evidence type="ECO:0000256" key="16">
    <source>
        <dbReference type="RuleBase" id="RU000532"/>
    </source>
</evidence>
<accession>A0A175RMM3</accession>
<feature type="binding site" evidence="13 14">
    <location>
        <begin position="22"/>
        <end position="24"/>
    </location>
    <ligand>
        <name>substrate</name>
    </ligand>
</feature>
<dbReference type="FunFam" id="3.40.50.1260:FF:000031">
    <property type="entry name" value="Phosphoglycerate kinase 1"/>
    <property type="match status" value="1"/>
</dbReference>
<evidence type="ECO:0000256" key="13">
    <source>
        <dbReference type="HAMAP-Rule" id="MF_00145"/>
    </source>
</evidence>
<dbReference type="RefSeq" id="WP_058600830.1">
    <property type="nucleotide sequence ID" value="NZ_LDQA01000028.1"/>
</dbReference>
<dbReference type="Gene3D" id="3.40.50.1260">
    <property type="entry name" value="Phosphoglycerate kinase, N-terminal domain"/>
    <property type="match status" value="2"/>
</dbReference>
<dbReference type="UniPathway" id="UPA00109">
    <property type="reaction ID" value="UER00185"/>
</dbReference>
<comment type="caution">
    <text evidence="17">The sequence shown here is derived from an EMBL/GenBank/DDBJ whole genome shotgun (WGS) entry which is preliminary data.</text>
</comment>
<evidence type="ECO:0000256" key="4">
    <source>
        <dbReference type="ARBA" id="ARBA00011245"/>
    </source>
</evidence>
<dbReference type="Pfam" id="PF00162">
    <property type="entry name" value="PGK"/>
    <property type="match status" value="1"/>
</dbReference>
<keyword evidence="11 13" id="KW-0067">ATP-binding</keyword>
<dbReference type="GO" id="GO:0006094">
    <property type="term" value="P:gluconeogenesis"/>
    <property type="evidence" value="ECO:0007669"/>
    <property type="project" value="TreeGrafter"/>
</dbReference>
<keyword evidence="9 13" id="KW-0547">Nucleotide-binding</keyword>
<dbReference type="FunFam" id="3.40.50.1260:FF:000006">
    <property type="entry name" value="Phosphoglycerate kinase"/>
    <property type="match status" value="1"/>
</dbReference>
<feature type="binding site" evidence="13 15">
    <location>
        <position position="324"/>
    </location>
    <ligand>
        <name>ATP</name>
        <dbReference type="ChEBI" id="CHEBI:30616"/>
    </ligand>
</feature>
<evidence type="ECO:0000313" key="18">
    <source>
        <dbReference type="Proteomes" id="UP000078529"/>
    </source>
</evidence>
<evidence type="ECO:0000256" key="15">
    <source>
        <dbReference type="PIRSR" id="PIRSR000724-2"/>
    </source>
</evidence>
<dbReference type="EMBL" id="LDQA01000028">
    <property type="protein sequence ID" value="KTR05065.1"/>
    <property type="molecule type" value="Genomic_DNA"/>
</dbReference>
<comment type="caution">
    <text evidence="13">Lacks conserved residue(s) required for the propagation of feature annotation.</text>
</comment>
<dbReference type="PANTHER" id="PTHR11406">
    <property type="entry name" value="PHOSPHOGLYCERATE KINASE"/>
    <property type="match status" value="1"/>
</dbReference>
<comment type="similarity">
    <text evidence="3 13 16">Belongs to the phosphoglycerate kinase family.</text>
</comment>
<dbReference type="GO" id="GO:0005829">
    <property type="term" value="C:cytosol"/>
    <property type="evidence" value="ECO:0007669"/>
    <property type="project" value="TreeGrafter"/>
</dbReference>
<dbReference type="PRINTS" id="PR00477">
    <property type="entry name" value="PHGLYCKINASE"/>
</dbReference>
<feature type="binding site" evidence="13">
    <location>
        <position position="119"/>
    </location>
    <ligand>
        <name>substrate</name>
    </ligand>
</feature>